<dbReference type="Proteomes" id="UP000199297">
    <property type="component" value="Unassembled WGS sequence"/>
</dbReference>
<dbReference type="PIRSF" id="PIRSF006806">
    <property type="entry name" value="FTHF_cligase"/>
    <property type="match status" value="1"/>
</dbReference>
<feature type="binding site" evidence="4">
    <location>
        <position position="70"/>
    </location>
    <ligand>
        <name>substrate</name>
    </ligand>
</feature>
<feature type="binding site" evidence="4">
    <location>
        <position position="65"/>
    </location>
    <ligand>
        <name>substrate</name>
    </ligand>
</feature>
<dbReference type="PANTHER" id="PTHR23407:SF1">
    <property type="entry name" value="5-FORMYLTETRAHYDROFOLATE CYCLO-LIGASE"/>
    <property type="match status" value="1"/>
</dbReference>
<dbReference type="GO" id="GO:0046872">
    <property type="term" value="F:metal ion binding"/>
    <property type="evidence" value="ECO:0007669"/>
    <property type="project" value="UniProtKB-KW"/>
</dbReference>
<keyword evidence="7" id="KW-1185">Reference proteome</keyword>
<dbReference type="GO" id="GO:0005524">
    <property type="term" value="F:ATP binding"/>
    <property type="evidence" value="ECO:0007669"/>
    <property type="project" value="UniProtKB-KW"/>
</dbReference>
<dbReference type="SUPFAM" id="SSF100950">
    <property type="entry name" value="NagB/RpiA/CoA transferase-like"/>
    <property type="match status" value="1"/>
</dbReference>
<protein>
    <recommendedName>
        <fullName evidence="5">5-formyltetrahydrofolate cyclo-ligase</fullName>
        <ecNumber evidence="5">6.3.3.2</ecNumber>
    </recommendedName>
</protein>
<dbReference type="Pfam" id="PF01812">
    <property type="entry name" value="5-FTHF_cyc-lig"/>
    <property type="match status" value="1"/>
</dbReference>
<organism evidence="6 7">
    <name type="scientific">Colwellia chukchiensis</name>
    <dbReference type="NCBI Taxonomy" id="641665"/>
    <lineage>
        <taxon>Bacteria</taxon>
        <taxon>Pseudomonadati</taxon>
        <taxon>Pseudomonadota</taxon>
        <taxon>Gammaproteobacteria</taxon>
        <taxon>Alteromonadales</taxon>
        <taxon>Colwelliaceae</taxon>
        <taxon>Colwellia</taxon>
    </lineage>
</organism>
<evidence type="ECO:0000256" key="2">
    <source>
        <dbReference type="ARBA" id="ARBA00022741"/>
    </source>
</evidence>
<comment type="cofactor">
    <cofactor evidence="5">
        <name>Mg(2+)</name>
        <dbReference type="ChEBI" id="CHEBI:18420"/>
    </cofactor>
</comment>
<dbReference type="STRING" id="641665.GCA_002104455_00256"/>
<dbReference type="EC" id="6.3.3.2" evidence="5"/>
<dbReference type="PANTHER" id="PTHR23407">
    <property type="entry name" value="ATPASE INHIBITOR/5-FORMYLTETRAHYDROFOLATE CYCLO-LIGASE"/>
    <property type="match status" value="1"/>
</dbReference>
<evidence type="ECO:0000256" key="4">
    <source>
        <dbReference type="PIRSR" id="PIRSR006806-1"/>
    </source>
</evidence>
<comment type="catalytic activity">
    <reaction evidence="5">
        <text>(6S)-5-formyl-5,6,7,8-tetrahydrofolate + ATP = (6R)-5,10-methenyltetrahydrofolate + ADP + phosphate</text>
        <dbReference type="Rhea" id="RHEA:10488"/>
        <dbReference type="ChEBI" id="CHEBI:30616"/>
        <dbReference type="ChEBI" id="CHEBI:43474"/>
        <dbReference type="ChEBI" id="CHEBI:57455"/>
        <dbReference type="ChEBI" id="CHEBI:57457"/>
        <dbReference type="ChEBI" id="CHEBI:456216"/>
        <dbReference type="EC" id="6.3.3.2"/>
    </reaction>
</comment>
<dbReference type="Gene3D" id="3.40.50.10420">
    <property type="entry name" value="NagB/RpiA/CoA transferase-like"/>
    <property type="match status" value="1"/>
</dbReference>
<dbReference type="EMBL" id="FOBI01000001">
    <property type="protein sequence ID" value="SEK47624.1"/>
    <property type="molecule type" value="Genomic_DNA"/>
</dbReference>
<dbReference type="NCBIfam" id="TIGR02727">
    <property type="entry name" value="MTHFS_bact"/>
    <property type="match status" value="1"/>
</dbReference>
<keyword evidence="2 4" id="KW-0547">Nucleotide-binding</keyword>
<name>A0A1H7HBH2_9GAMM</name>
<proteinExistence type="inferred from homology"/>
<reference evidence="7" key="1">
    <citation type="submission" date="2016-10" db="EMBL/GenBank/DDBJ databases">
        <authorList>
            <person name="Varghese N."/>
            <person name="Submissions S."/>
        </authorList>
    </citation>
    <scope>NUCLEOTIDE SEQUENCE [LARGE SCALE GENOMIC DNA]</scope>
    <source>
        <strain evidence="7">CGMCC 1.9127</strain>
    </source>
</reference>
<dbReference type="GO" id="GO:0030272">
    <property type="term" value="F:5-formyltetrahydrofolate cyclo-ligase activity"/>
    <property type="evidence" value="ECO:0007669"/>
    <property type="project" value="UniProtKB-EC"/>
</dbReference>
<comment type="similarity">
    <text evidence="1 5">Belongs to the 5-formyltetrahydrofolate cyclo-ligase family.</text>
</comment>
<dbReference type="InterPro" id="IPR002698">
    <property type="entry name" value="FTHF_cligase"/>
</dbReference>
<dbReference type="GO" id="GO:0035999">
    <property type="term" value="P:tetrahydrofolate interconversion"/>
    <property type="evidence" value="ECO:0007669"/>
    <property type="project" value="TreeGrafter"/>
</dbReference>
<evidence type="ECO:0000256" key="1">
    <source>
        <dbReference type="ARBA" id="ARBA00010638"/>
    </source>
</evidence>
<keyword evidence="6" id="KW-0436">Ligase</keyword>
<dbReference type="RefSeq" id="WP_233143769.1">
    <property type="nucleotide sequence ID" value="NZ_FOBI01000001.1"/>
</dbReference>
<evidence type="ECO:0000313" key="7">
    <source>
        <dbReference type="Proteomes" id="UP000199297"/>
    </source>
</evidence>
<evidence type="ECO:0000256" key="5">
    <source>
        <dbReference type="RuleBase" id="RU361279"/>
    </source>
</evidence>
<sequence>MSGFIATSEQADLKTKQSRQLLRQQVRQQRQQLTLAQQDAAAISLLARFCDHKKIQAATSIALYLSNDGEVNTQQLIDWCWQQGKNVYLPVVHPFSAGHLLFLHYQPHTPLVKNRFGIGEPKLDVRNVILPTQIDIICTPLVAFDDTGARLGMGGGFYDRTLQHWYQHFQANKKSKPYPIGLAHDCQRVTAIASEHWDIPLPEIITPSKHFSFKLKPQL</sequence>
<feature type="binding site" evidence="4">
    <location>
        <begin position="150"/>
        <end position="158"/>
    </location>
    <ligand>
        <name>ATP</name>
        <dbReference type="ChEBI" id="CHEBI:30616"/>
    </ligand>
</feature>
<accession>A0A1H7HBH2</accession>
<keyword evidence="5" id="KW-0460">Magnesium</keyword>
<evidence type="ECO:0000313" key="6">
    <source>
        <dbReference type="EMBL" id="SEK47624.1"/>
    </source>
</evidence>
<evidence type="ECO:0000256" key="3">
    <source>
        <dbReference type="ARBA" id="ARBA00022840"/>
    </source>
</evidence>
<dbReference type="AlphaFoldDB" id="A0A1H7HBH2"/>
<keyword evidence="5" id="KW-0479">Metal-binding</keyword>
<feature type="binding site" evidence="4">
    <location>
        <begin position="19"/>
        <end position="23"/>
    </location>
    <ligand>
        <name>ATP</name>
        <dbReference type="ChEBI" id="CHEBI:30616"/>
    </ligand>
</feature>
<dbReference type="GO" id="GO:0009396">
    <property type="term" value="P:folic acid-containing compound biosynthetic process"/>
    <property type="evidence" value="ECO:0007669"/>
    <property type="project" value="TreeGrafter"/>
</dbReference>
<keyword evidence="3 4" id="KW-0067">ATP-binding</keyword>
<gene>
    <name evidence="6" type="ORF">SAMN05216262_101449</name>
</gene>
<dbReference type="InterPro" id="IPR024185">
    <property type="entry name" value="FTHF_cligase-like_sf"/>
</dbReference>
<dbReference type="InterPro" id="IPR037171">
    <property type="entry name" value="NagB/RpiA_transferase-like"/>
</dbReference>